<organism evidence="11 12">
    <name type="scientific">Heracleum sosnowskyi</name>
    <dbReference type="NCBI Taxonomy" id="360622"/>
    <lineage>
        <taxon>Eukaryota</taxon>
        <taxon>Viridiplantae</taxon>
        <taxon>Streptophyta</taxon>
        <taxon>Embryophyta</taxon>
        <taxon>Tracheophyta</taxon>
        <taxon>Spermatophyta</taxon>
        <taxon>Magnoliopsida</taxon>
        <taxon>eudicotyledons</taxon>
        <taxon>Gunneridae</taxon>
        <taxon>Pentapetalae</taxon>
        <taxon>asterids</taxon>
        <taxon>campanulids</taxon>
        <taxon>Apiales</taxon>
        <taxon>Apiaceae</taxon>
        <taxon>Apioideae</taxon>
        <taxon>apioid superclade</taxon>
        <taxon>Tordylieae</taxon>
        <taxon>Tordyliinae</taxon>
        <taxon>Heracleum</taxon>
    </lineage>
</organism>
<dbReference type="Pfam" id="PF14369">
    <property type="entry name" value="Zn_ribbon_19"/>
    <property type="match status" value="1"/>
</dbReference>
<evidence type="ECO:0000313" key="11">
    <source>
        <dbReference type="EMBL" id="KAK1404515.1"/>
    </source>
</evidence>
<feature type="domain" description="RING-type" evidence="10">
    <location>
        <begin position="212"/>
        <end position="253"/>
    </location>
</feature>
<keyword evidence="7" id="KW-0862">Zinc</keyword>
<evidence type="ECO:0000256" key="3">
    <source>
        <dbReference type="ARBA" id="ARBA00022679"/>
    </source>
</evidence>
<sequence>MFSGGSSTRGNTNTSQRYFCYQCNRNVTITSPSASSELVCPNCNGGFLEEIENPNPNSSHSDLNSNQNPFFSFSSDNLAPFPSFTGGSPFVFSTNLAGDDPTELTNIFSGGGGGDRADEFNPFAFLQNYLNTLRASGANIQFVVDGNNTSTNLSGANLGDYFIGPGLEQLIQQLAENDPNRYGTPPAAKSAVEALPVVKISKEMLGCDFSECAVCKESFGLDEEARQMPCKHIYHSDCIMPWLEMHNSCPVCRFELPTDDPEYENRARDGSGGAGGLQESAETPRTMERRFRIQLPWQVRTSGEGSNSRDGNDNAGGSNSGGQAREEDLD</sequence>
<dbReference type="PANTHER" id="PTHR15710">
    <property type="entry name" value="E3 UBIQUITIN-PROTEIN LIGASE PRAJA"/>
    <property type="match status" value="1"/>
</dbReference>
<dbReference type="FunFam" id="3.30.40.10:FF:000022">
    <property type="entry name" value="E3 ubiquitin-protein ligase RING1-like"/>
    <property type="match status" value="1"/>
</dbReference>
<evidence type="ECO:0000256" key="7">
    <source>
        <dbReference type="ARBA" id="ARBA00022833"/>
    </source>
</evidence>
<reference evidence="11" key="1">
    <citation type="submission" date="2023-02" db="EMBL/GenBank/DDBJ databases">
        <title>Genome of toxic invasive species Heracleum sosnowskyi carries increased number of genes despite the absence of recent whole-genome duplications.</title>
        <authorList>
            <person name="Schelkunov M."/>
            <person name="Shtratnikova V."/>
            <person name="Makarenko M."/>
            <person name="Klepikova A."/>
            <person name="Omelchenko D."/>
            <person name="Novikova G."/>
            <person name="Obukhova E."/>
            <person name="Bogdanov V."/>
            <person name="Penin A."/>
            <person name="Logacheva M."/>
        </authorList>
    </citation>
    <scope>NUCLEOTIDE SEQUENCE</scope>
    <source>
        <strain evidence="11">Hsosn_3</strain>
        <tissue evidence="11">Leaf</tissue>
    </source>
</reference>
<evidence type="ECO:0000256" key="9">
    <source>
        <dbReference type="SAM" id="MobiDB-lite"/>
    </source>
</evidence>
<dbReference type="GO" id="GO:0061630">
    <property type="term" value="F:ubiquitin protein ligase activity"/>
    <property type="evidence" value="ECO:0007669"/>
    <property type="project" value="UniProtKB-EC"/>
</dbReference>
<dbReference type="GO" id="GO:0008270">
    <property type="term" value="F:zinc ion binding"/>
    <property type="evidence" value="ECO:0007669"/>
    <property type="project" value="UniProtKB-KW"/>
</dbReference>
<proteinExistence type="predicted"/>
<dbReference type="InterPro" id="IPR013083">
    <property type="entry name" value="Znf_RING/FYVE/PHD"/>
</dbReference>
<evidence type="ECO:0000256" key="6">
    <source>
        <dbReference type="ARBA" id="ARBA00022786"/>
    </source>
</evidence>
<comment type="caution">
    <text evidence="11">The sequence shown here is derived from an EMBL/GenBank/DDBJ whole genome shotgun (WGS) entry which is preliminary data.</text>
</comment>
<evidence type="ECO:0000256" key="4">
    <source>
        <dbReference type="ARBA" id="ARBA00022723"/>
    </source>
</evidence>
<dbReference type="SUPFAM" id="SSF57850">
    <property type="entry name" value="RING/U-box"/>
    <property type="match status" value="1"/>
</dbReference>
<dbReference type="PANTHER" id="PTHR15710:SF18">
    <property type="entry name" value="RING-TYPE E3 UBIQUITIN TRANSFERASE"/>
    <property type="match status" value="1"/>
</dbReference>
<dbReference type="EMBL" id="JAUIZM010000001">
    <property type="protein sequence ID" value="KAK1404515.1"/>
    <property type="molecule type" value="Genomic_DNA"/>
</dbReference>
<dbReference type="Pfam" id="PF13639">
    <property type="entry name" value="zf-RING_2"/>
    <property type="match status" value="1"/>
</dbReference>
<comment type="catalytic activity">
    <reaction evidence="1">
        <text>S-ubiquitinyl-[E2 ubiquitin-conjugating enzyme]-L-cysteine + [acceptor protein]-L-lysine = [E2 ubiquitin-conjugating enzyme]-L-cysteine + N(6)-ubiquitinyl-[acceptor protein]-L-lysine.</text>
        <dbReference type="EC" id="2.3.2.27"/>
    </reaction>
</comment>
<name>A0AAD8JM74_9APIA</name>
<keyword evidence="6" id="KW-0833">Ubl conjugation pathway</keyword>
<evidence type="ECO:0000313" key="12">
    <source>
        <dbReference type="Proteomes" id="UP001237642"/>
    </source>
</evidence>
<dbReference type="Proteomes" id="UP001237642">
    <property type="component" value="Unassembled WGS sequence"/>
</dbReference>
<evidence type="ECO:0000256" key="8">
    <source>
        <dbReference type="PROSITE-ProRule" id="PRU00175"/>
    </source>
</evidence>
<dbReference type="EC" id="2.3.2.27" evidence="2"/>
<keyword evidence="5 8" id="KW-0863">Zinc-finger</keyword>
<feature type="compositionally biased region" description="Low complexity" evidence="9">
    <location>
        <begin position="305"/>
        <end position="317"/>
    </location>
</feature>
<dbReference type="AlphaFoldDB" id="A0AAD8JM74"/>
<evidence type="ECO:0000256" key="5">
    <source>
        <dbReference type="ARBA" id="ARBA00022771"/>
    </source>
</evidence>
<accession>A0AAD8JM74</accession>
<evidence type="ECO:0000259" key="10">
    <source>
        <dbReference type="PROSITE" id="PS50089"/>
    </source>
</evidence>
<dbReference type="Gene3D" id="3.30.40.10">
    <property type="entry name" value="Zinc/RING finger domain, C3HC4 (zinc finger)"/>
    <property type="match status" value="1"/>
</dbReference>
<evidence type="ECO:0000256" key="2">
    <source>
        <dbReference type="ARBA" id="ARBA00012483"/>
    </source>
</evidence>
<dbReference type="InterPro" id="IPR001841">
    <property type="entry name" value="Znf_RING"/>
</dbReference>
<protein>
    <recommendedName>
        <fullName evidence="2">RING-type E3 ubiquitin transferase</fullName>
        <ecNumber evidence="2">2.3.2.27</ecNumber>
    </recommendedName>
</protein>
<dbReference type="GO" id="GO:0016567">
    <property type="term" value="P:protein ubiquitination"/>
    <property type="evidence" value="ECO:0007669"/>
    <property type="project" value="TreeGrafter"/>
</dbReference>
<dbReference type="PROSITE" id="PS50089">
    <property type="entry name" value="ZF_RING_2"/>
    <property type="match status" value="1"/>
</dbReference>
<keyword evidence="3 11" id="KW-0808">Transferase</keyword>
<reference evidence="11" key="2">
    <citation type="submission" date="2023-05" db="EMBL/GenBank/DDBJ databases">
        <authorList>
            <person name="Schelkunov M.I."/>
        </authorList>
    </citation>
    <scope>NUCLEOTIDE SEQUENCE</scope>
    <source>
        <strain evidence="11">Hsosn_3</strain>
        <tissue evidence="11">Leaf</tissue>
    </source>
</reference>
<keyword evidence="12" id="KW-1185">Reference proteome</keyword>
<keyword evidence="4" id="KW-0479">Metal-binding</keyword>
<gene>
    <name evidence="11" type="ORF">POM88_004120</name>
</gene>
<dbReference type="SMART" id="SM00184">
    <property type="entry name" value="RING"/>
    <property type="match status" value="1"/>
</dbReference>
<evidence type="ECO:0000256" key="1">
    <source>
        <dbReference type="ARBA" id="ARBA00000900"/>
    </source>
</evidence>
<dbReference type="CDD" id="cd16667">
    <property type="entry name" value="RING-H2_RNF126-like"/>
    <property type="match status" value="1"/>
</dbReference>
<dbReference type="GO" id="GO:0005737">
    <property type="term" value="C:cytoplasm"/>
    <property type="evidence" value="ECO:0007669"/>
    <property type="project" value="TreeGrafter"/>
</dbReference>
<feature type="region of interest" description="Disordered" evidence="9">
    <location>
        <begin position="263"/>
        <end position="330"/>
    </location>
</feature>
<dbReference type="InterPro" id="IPR039525">
    <property type="entry name" value="RNF126-like_zinc-ribbon"/>
</dbReference>